<sequence length="169" mass="18642">MLRKALLSDADFIIQLLNQKSFIDNIGDKNVFDVHSANEYIKKSFLTPYQSGLIAPFIVCLSSGESIGVAGFYQRPYLQAPDLGYAFIDKYTGKGYGFESCMSLMNLAKTELALQAVNAITDIRNAASQKLLVKLGFMEIGFLKIDPQNDPVKLFTHNLADAVAVQHPS</sequence>
<comment type="caution">
    <text evidence="2">The sequence shown here is derived from an EMBL/GenBank/DDBJ whole genome shotgun (WGS) entry which is preliminary data.</text>
</comment>
<dbReference type="Pfam" id="PF13302">
    <property type="entry name" value="Acetyltransf_3"/>
    <property type="match status" value="1"/>
</dbReference>
<dbReference type="InterPro" id="IPR016181">
    <property type="entry name" value="Acyl_CoA_acyltransferase"/>
</dbReference>
<dbReference type="OrthoDB" id="9798081at2"/>
<reference evidence="3" key="1">
    <citation type="submission" date="2016-07" db="EMBL/GenBank/DDBJ databases">
        <authorList>
            <person name="Florea S."/>
            <person name="Webb J.S."/>
            <person name="Jaromczyk J."/>
            <person name="Schardl C.L."/>
        </authorList>
    </citation>
    <scope>NUCLEOTIDE SEQUENCE [LARGE SCALE GENOMIC DNA]</scope>
    <source>
        <strain evidence="3">IPB1</strain>
    </source>
</reference>
<dbReference type="PROSITE" id="PS51186">
    <property type="entry name" value="GNAT"/>
    <property type="match status" value="1"/>
</dbReference>
<proteinExistence type="predicted"/>
<gene>
    <name evidence="2" type="ORF">A7985_09735</name>
</gene>
<dbReference type="SUPFAM" id="SSF55729">
    <property type="entry name" value="Acyl-CoA N-acyltransferases (Nat)"/>
    <property type="match status" value="1"/>
</dbReference>
<dbReference type="PANTHER" id="PTHR43792:SF1">
    <property type="entry name" value="N-ACETYLTRANSFERASE DOMAIN-CONTAINING PROTEIN"/>
    <property type="match status" value="1"/>
</dbReference>
<dbReference type="InterPro" id="IPR051531">
    <property type="entry name" value="N-acetyltransferase"/>
</dbReference>
<dbReference type="Proteomes" id="UP000093366">
    <property type="component" value="Unassembled WGS sequence"/>
</dbReference>
<evidence type="ECO:0000259" key="1">
    <source>
        <dbReference type="PROSITE" id="PS51186"/>
    </source>
</evidence>
<dbReference type="AlphaFoldDB" id="A0A1C0TSR9"/>
<dbReference type="InterPro" id="IPR000182">
    <property type="entry name" value="GNAT_dom"/>
</dbReference>
<evidence type="ECO:0000313" key="2">
    <source>
        <dbReference type="EMBL" id="OCQ22292.1"/>
    </source>
</evidence>
<protein>
    <recommendedName>
        <fullName evidence="1">N-acetyltransferase domain-containing protein</fullName>
    </recommendedName>
</protein>
<dbReference type="PANTHER" id="PTHR43792">
    <property type="entry name" value="GNAT FAMILY, PUTATIVE (AFU_ORTHOLOGUE AFUA_3G00765)-RELATED-RELATED"/>
    <property type="match status" value="1"/>
</dbReference>
<dbReference type="GO" id="GO:0016747">
    <property type="term" value="F:acyltransferase activity, transferring groups other than amino-acyl groups"/>
    <property type="evidence" value="ECO:0007669"/>
    <property type="project" value="InterPro"/>
</dbReference>
<dbReference type="EMBL" id="MAUJ01000002">
    <property type="protein sequence ID" value="OCQ22292.1"/>
    <property type="molecule type" value="Genomic_DNA"/>
</dbReference>
<feature type="domain" description="N-acetyltransferase" evidence="1">
    <location>
        <begin position="1"/>
        <end position="160"/>
    </location>
</feature>
<name>A0A1C0TSR9_9GAMM</name>
<organism evidence="2 3">
    <name type="scientific">Pseudoalteromonas luteoviolacea</name>
    <dbReference type="NCBI Taxonomy" id="43657"/>
    <lineage>
        <taxon>Bacteria</taxon>
        <taxon>Pseudomonadati</taxon>
        <taxon>Pseudomonadota</taxon>
        <taxon>Gammaproteobacteria</taxon>
        <taxon>Alteromonadales</taxon>
        <taxon>Pseudoalteromonadaceae</taxon>
        <taxon>Pseudoalteromonas</taxon>
    </lineage>
</organism>
<accession>A0A1C0TSR9</accession>
<dbReference type="Gene3D" id="3.40.630.30">
    <property type="match status" value="1"/>
</dbReference>
<evidence type="ECO:0000313" key="3">
    <source>
        <dbReference type="Proteomes" id="UP000093366"/>
    </source>
</evidence>